<dbReference type="VEuPathDB" id="FungiDB:SeMB42_g00436"/>
<gene>
    <name evidence="1" type="ORF">SeMB42_g00436</name>
</gene>
<protein>
    <submittedName>
        <fullName evidence="1">Uncharacterized protein</fullName>
    </submittedName>
</protein>
<organism evidence="1 2">
    <name type="scientific">Synchytrium endobioticum</name>
    <dbReference type="NCBI Taxonomy" id="286115"/>
    <lineage>
        <taxon>Eukaryota</taxon>
        <taxon>Fungi</taxon>
        <taxon>Fungi incertae sedis</taxon>
        <taxon>Chytridiomycota</taxon>
        <taxon>Chytridiomycota incertae sedis</taxon>
        <taxon>Chytridiomycetes</taxon>
        <taxon>Synchytriales</taxon>
        <taxon>Synchytriaceae</taxon>
        <taxon>Synchytrium</taxon>
    </lineage>
</organism>
<feature type="non-terminal residue" evidence="1">
    <location>
        <position position="1"/>
    </location>
</feature>
<comment type="caution">
    <text evidence="1">The sequence shown here is derived from an EMBL/GenBank/DDBJ whole genome shotgun (WGS) entry which is preliminary data.</text>
</comment>
<name>A0A507DQY3_9FUNG</name>
<evidence type="ECO:0000313" key="1">
    <source>
        <dbReference type="EMBL" id="TPX54093.1"/>
    </source>
</evidence>
<reference evidence="1 2" key="1">
    <citation type="journal article" date="2019" name="Sci. Rep.">
        <title>Comparative genomics of chytrid fungi reveal insights into the obligate biotrophic and pathogenic lifestyle of Synchytrium endobioticum.</title>
        <authorList>
            <person name="van de Vossenberg B.T.L.H."/>
            <person name="Warris S."/>
            <person name="Nguyen H.D.T."/>
            <person name="van Gent-Pelzer M.P.E."/>
            <person name="Joly D.L."/>
            <person name="van de Geest H.C."/>
            <person name="Bonants P.J.M."/>
            <person name="Smith D.S."/>
            <person name="Levesque C.A."/>
            <person name="van der Lee T.A.J."/>
        </authorList>
    </citation>
    <scope>NUCLEOTIDE SEQUENCE [LARGE SCALE GENOMIC DNA]</scope>
    <source>
        <strain evidence="1 2">MB42</strain>
    </source>
</reference>
<sequence>TTGPIYGYVSLSSDEFAGSGYGSTGIQSTKIIHAIECRKIFCTDIDASQKLLKRDVIWGDPDFLKAYGKNTSLEEQNLEGLARPVTAPPNIDLLEVSYINTEVKGPTISQLTSRNGNLEDVGLHVDSFTNTGDAQLIERATAELDPQCPNLPLPLVHIRPTEIQEPYHQPMSSPC</sequence>
<accession>A0A507DQY3</accession>
<proteinExistence type="predicted"/>
<dbReference type="Proteomes" id="UP000317494">
    <property type="component" value="Unassembled WGS sequence"/>
</dbReference>
<evidence type="ECO:0000313" key="2">
    <source>
        <dbReference type="Proteomes" id="UP000317494"/>
    </source>
</evidence>
<keyword evidence="2" id="KW-1185">Reference proteome</keyword>
<dbReference type="AlphaFoldDB" id="A0A507DQY3"/>
<dbReference type="EMBL" id="QEAN01000009">
    <property type="protein sequence ID" value="TPX54093.1"/>
    <property type="molecule type" value="Genomic_DNA"/>
</dbReference>